<dbReference type="InterPro" id="IPR016768">
    <property type="entry name" value="UCP019883"/>
</dbReference>
<feature type="transmembrane region" description="Helical" evidence="1">
    <location>
        <begin position="43"/>
        <end position="60"/>
    </location>
</feature>
<dbReference type="Pfam" id="PF10993">
    <property type="entry name" value="DUF2818"/>
    <property type="match status" value="1"/>
</dbReference>
<feature type="transmembrane region" description="Helical" evidence="1">
    <location>
        <begin position="72"/>
        <end position="95"/>
    </location>
</feature>
<dbReference type="EMBL" id="BJCL01000002">
    <property type="protein sequence ID" value="GCL62014.1"/>
    <property type="molecule type" value="Genomic_DNA"/>
</dbReference>
<accession>A0A480AK85</accession>
<proteinExistence type="predicted"/>
<dbReference type="OrthoDB" id="5785537at2"/>
<evidence type="ECO:0000256" key="1">
    <source>
        <dbReference type="SAM" id="Phobius"/>
    </source>
</evidence>
<name>A0A480AK85_9BURK</name>
<reference evidence="3" key="1">
    <citation type="submission" date="2019-03" db="EMBL/GenBank/DDBJ databases">
        <title>Aquabacterium pictum sp.nov., the first bacteriochlorophyll a-containing freshwater bacterium in the genus Aquabacterium of the class Betaproteobacteria.</title>
        <authorList>
            <person name="Hirose S."/>
            <person name="Tank M."/>
            <person name="Hara E."/>
            <person name="Tamaki H."/>
            <person name="Takaichi S."/>
            <person name="Haruta S."/>
            <person name="Hanada S."/>
        </authorList>
    </citation>
    <scope>NUCLEOTIDE SEQUENCE [LARGE SCALE GENOMIC DNA]</scope>
    <source>
        <strain evidence="3">W35</strain>
    </source>
</reference>
<keyword evidence="3" id="KW-1185">Reference proteome</keyword>
<organism evidence="2 3">
    <name type="scientific">Pseudaquabacterium pictum</name>
    <dbReference type="NCBI Taxonomy" id="2315236"/>
    <lineage>
        <taxon>Bacteria</taxon>
        <taxon>Pseudomonadati</taxon>
        <taxon>Pseudomonadota</taxon>
        <taxon>Betaproteobacteria</taxon>
        <taxon>Burkholderiales</taxon>
        <taxon>Sphaerotilaceae</taxon>
        <taxon>Pseudaquabacterium</taxon>
    </lineage>
</organism>
<gene>
    <name evidence="2" type="ORF">AQPW35_10950</name>
</gene>
<dbReference type="PIRSF" id="PIRSF019883">
    <property type="entry name" value="UCP019883"/>
    <property type="match status" value="1"/>
</dbReference>
<sequence>MSGAGPGWALLLVGFIAANLPFLTDRLMLVGPRRAPKALGWRLLELLLLSGLTIALGMLIETRLGQRAPQGWEFYVAALCLMVTFAFPGFVWRILRKQSAADATP</sequence>
<protein>
    <submittedName>
        <fullName evidence="2">Membrane protein</fullName>
    </submittedName>
</protein>
<evidence type="ECO:0000313" key="2">
    <source>
        <dbReference type="EMBL" id="GCL62014.1"/>
    </source>
</evidence>
<evidence type="ECO:0000313" key="3">
    <source>
        <dbReference type="Proteomes" id="UP000301751"/>
    </source>
</evidence>
<comment type="caution">
    <text evidence="2">The sequence shown here is derived from an EMBL/GenBank/DDBJ whole genome shotgun (WGS) entry which is preliminary data.</text>
</comment>
<dbReference type="RefSeq" id="WP_137731765.1">
    <property type="nucleotide sequence ID" value="NZ_BJCL01000002.1"/>
</dbReference>
<dbReference type="Proteomes" id="UP000301751">
    <property type="component" value="Unassembled WGS sequence"/>
</dbReference>
<keyword evidence="1" id="KW-0812">Transmembrane</keyword>
<dbReference type="AlphaFoldDB" id="A0A480AK85"/>
<feature type="transmembrane region" description="Helical" evidence="1">
    <location>
        <begin position="6"/>
        <end position="23"/>
    </location>
</feature>
<keyword evidence="1" id="KW-0472">Membrane</keyword>
<keyword evidence="1" id="KW-1133">Transmembrane helix</keyword>